<evidence type="ECO:0008006" key="3">
    <source>
        <dbReference type="Google" id="ProtNLM"/>
    </source>
</evidence>
<dbReference type="AlphaFoldDB" id="A0A1L3F9G9"/>
<evidence type="ECO:0000313" key="2">
    <source>
        <dbReference type="Proteomes" id="UP000181962"/>
    </source>
</evidence>
<proteinExistence type="predicted"/>
<protein>
    <recommendedName>
        <fullName evidence="3">Lipoprotein</fullName>
    </recommendedName>
</protein>
<name>A0A1L3F9G9_BRAJP</name>
<dbReference type="EMBL" id="CP017637">
    <property type="protein sequence ID" value="APG09941.1"/>
    <property type="molecule type" value="Genomic_DNA"/>
</dbReference>
<sequence>MSLRKVWPAAAALVLAGCGKIPDVTVNYYFPRAKTQFAVTQTVGCSPKVDGKHRIIRSVISVISTSTNSADLDWKNEDGSLHQGHLRYHAFRGMFNDADATVTLTPDGRLASINATSGGQGGAIVKSLATVVGAVALLGPPPVGAFVETVEDKACEKVDAFSAVPAASGDAKGASLVTLSYSVTVIHKAVTGADPTFAVDKVSSSGYDEQSGDRTNMTFVPDAASKPAYDALRGQLGERMATTLKVISTKADQRMMTSTAPTTVTSGEGFPLELNKVAVVNLGIDGHAGDMLQSTQIWGSAVPIPMRETYQLPIPSPAIFGKTAFGISLSDYGSVTSLHYGETGGASEALDAVGQIANVLKPKTTEDAVNDLKGQADLIAQQQRLIGCEVSPWTCK</sequence>
<dbReference type="RefSeq" id="WP_071911168.1">
    <property type="nucleotide sequence ID" value="NZ_CP017637.1"/>
</dbReference>
<dbReference type="OrthoDB" id="7605185at2"/>
<dbReference type="Proteomes" id="UP000181962">
    <property type="component" value="Chromosome"/>
</dbReference>
<gene>
    <name evidence="1" type="ORF">BKD09_16575</name>
</gene>
<reference evidence="1 2" key="1">
    <citation type="submission" date="2016-11" db="EMBL/GenBank/DDBJ databases">
        <title>Complete Genome Sequence of Bradyrhizobium sp. strain J5, an isolated from soybean nodule in Hokkaido.</title>
        <authorList>
            <person name="Kanehara K."/>
        </authorList>
    </citation>
    <scope>NUCLEOTIDE SEQUENCE [LARGE SCALE GENOMIC DNA]</scope>
    <source>
        <strain evidence="1 2">J5</strain>
    </source>
</reference>
<organism evidence="1 2">
    <name type="scientific">Bradyrhizobium japonicum</name>
    <dbReference type="NCBI Taxonomy" id="375"/>
    <lineage>
        <taxon>Bacteria</taxon>
        <taxon>Pseudomonadati</taxon>
        <taxon>Pseudomonadota</taxon>
        <taxon>Alphaproteobacteria</taxon>
        <taxon>Hyphomicrobiales</taxon>
        <taxon>Nitrobacteraceae</taxon>
        <taxon>Bradyrhizobium</taxon>
    </lineage>
</organism>
<accession>A0A1L3F9G9</accession>
<dbReference type="PROSITE" id="PS51257">
    <property type="entry name" value="PROKAR_LIPOPROTEIN"/>
    <property type="match status" value="1"/>
</dbReference>
<evidence type="ECO:0000313" key="1">
    <source>
        <dbReference type="EMBL" id="APG09941.1"/>
    </source>
</evidence>